<dbReference type="InterPro" id="IPR011050">
    <property type="entry name" value="Pectin_lyase_fold/virulence"/>
</dbReference>
<evidence type="ECO:0000256" key="1">
    <source>
        <dbReference type="SAM" id="Phobius"/>
    </source>
</evidence>
<gene>
    <name evidence="3" type="ORF">LDAN0321_LOCUS7237</name>
</gene>
<dbReference type="PROSITE" id="PS51257">
    <property type="entry name" value="PROKAR_LIPOPROTEIN"/>
    <property type="match status" value="1"/>
</dbReference>
<reference evidence="3" key="1">
    <citation type="submission" date="2021-01" db="EMBL/GenBank/DDBJ databases">
        <authorList>
            <person name="Corre E."/>
            <person name="Pelletier E."/>
            <person name="Niang G."/>
            <person name="Scheremetjew M."/>
            <person name="Finn R."/>
            <person name="Kale V."/>
            <person name="Holt S."/>
            <person name="Cochrane G."/>
            <person name="Meng A."/>
            <person name="Brown T."/>
            <person name="Cohen L."/>
        </authorList>
    </citation>
    <scope>NUCLEOTIDE SEQUENCE</scope>
    <source>
        <strain evidence="3">B650</strain>
    </source>
</reference>
<protein>
    <recommendedName>
        <fullName evidence="4">Right handed beta helix domain-containing protein</fullName>
    </recommendedName>
</protein>
<feature type="transmembrane region" description="Helical" evidence="1">
    <location>
        <begin position="566"/>
        <end position="588"/>
    </location>
</feature>
<keyword evidence="1" id="KW-1133">Transmembrane helix</keyword>
<keyword evidence="1" id="KW-0812">Transmembrane</keyword>
<evidence type="ECO:0000313" key="3">
    <source>
        <dbReference type="EMBL" id="CAD9570538.1"/>
    </source>
</evidence>
<dbReference type="AlphaFoldDB" id="A0A7S2KBK4"/>
<dbReference type="SUPFAM" id="SSF51126">
    <property type="entry name" value="Pectin lyase-like"/>
    <property type="match status" value="1"/>
</dbReference>
<feature type="signal peptide" evidence="2">
    <location>
        <begin position="1"/>
        <end position="28"/>
    </location>
</feature>
<accession>A0A7S2KBK4</accession>
<name>A0A7S2KBK4_9STRA</name>
<organism evidence="3">
    <name type="scientific">Leptocylindrus danicus</name>
    <dbReference type="NCBI Taxonomy" id="163516"/>
    <lineage>
        <taxon>Eukaryota</taxon>
        <taxon>Sar</taxon>
        <taxon>Stramenopiles</taxon>
        <taxon>Ochrophyta</taxon>
        <taxon>Bacillariophyta</taxon>
        <taxon>Coscinodiscophyceae</taxon>
        <taxon>Chaetocerotophycidae</taxon>
        <taxon>Leptocylindrales</taxon>
        <taxon>Leptocylindraceae</taxon>
        <taxon>Leptocylindrus</taxon>
    </lineage>
</organism>
<dbReference type="EMBL" id="HBGY01011410">
    <property type="protein sequence ID" value="CAD9570538.1"/>
    <property type="molecule type" value="Transcribed_RNA"/>
</dbReference>
<evidence type="ECO:0000256" key="2">
    <source>
        <dbReference type="SAM" id="SignalP"/>
    </source>
</evidence>
<feature type="chain" id="PRO_5030772715" description="Right handed beta helix domain-containing protein" evidence="2">
    <location>
        <begin position="29"/>
        <end position="615"/>
    </location>
</feature>
<proteinExistence type="predicted"/>
<evidence type="ECO:0008006" key="4">
    <source>
        <dbReference type="Google" id="ProtNLM"/>
    </source>
</evidence>
<keyword evidence="2" id="KW-0732">Signal</keyword>
<sequence length="615" mass="66261">MSYCRSSSFVAVVCLMMMLMLMLGTTSACWPPDFFTLCLGIQQKGNQINRLCPNTVYRPDLTMNHPLFQRCEFWHDGTTVQCGDYGLNENCVIEGGDMPFIAPSDRGPMHIIFKGITIRNSVNTDASIVIQTGNSATFDNCIWENNVSANSIVVSYGTSMKFKDVIFRNNRSVNGHTGSNILMEAGGNAHFEGHACFQNNVLEGQGLVHVGSMASISLPLSSPDCSMNNTIAGLCDEVYLEANSTCVSFEHTSAHILPSSFPSVAFVPSTYPSYAPVIMLSQLPTNLPIGSPSFSPSILPSVEVSMLPSVGTFQPSFLPTFLPSERLKETDHPTYIPSEASSLHPSFVPSSSPSVSIPSPKFSTPWPSIFHRLSSQPSSMQSEISSQIPTTKGESLPPSTLSLMPSIEPSGTAKPSLVASIPIGCVTTGHHVNSHSRHQHHSILCPPSDMDMPSNMPSDNSVFSGSQNPSFFLEPSILVLTLTPSVQQSLSSSSSIPSNQFGKYFLPSNAPNAHVHHAMPAGDNNLQPHNNEYLVTASPKATPIDITSVSPSSFPPKPNGTDNSEIFLFVFACTAGAASIISFGYIVYKKIDEFSTSNENASAVERKGKIMLDID</sequence>
<keyword evidence="1" id="KW-0472">Membrane</keyword>